<dbReference type="EMBL" id="HBHX01010434">
    <property type="protein sequence ID" value="CAE0105130.1"/>
    <property type="molecule type" value="Transcribed_RNA"/>
</dbReference>
<name>A0A6T9BHX2_9EUKA</name>
<dbReference type="Gene3D" id="1.10.10.1940">
    <property type="match status" value="1"/>
</dbReference>
<gene>
    <name evidence="2" type="ORF">HERI1096_LOCUS5787</name>
    <name evidence="3" type="ORF">HERI1096_LOCUS5788</name>
</gene>
<accession>A0A6T9BHX2</accession>
<dbReference type="PANTHER" id="PTHR21724">
    <property type="entry name" value="SHKT DOMAIN-CONTAINING PROTEIN"/>
    <property type="match status" value="1"/>
</dbReference>
<evidence type="ECO:0000313" key="3">
    <source>
        <dbReference type="EMBL" id="CAE0105130.1"/>
    </source>
</evidence>
<protein>
    <recommendedName>
        <fullName evidence="1">ShKT domain-containing protein</fullName>
    </recommendedName>
</protein>
<dbReference type="PROSITE" id="PS51670">
    <property type="entry name" value="SHKT"/>
    <property type="match status" value="2"/>
</dbReference>
<dbReference type="Pfam" id="PF01549">
    <property type="entry name" value="ShK"/>
    <property type="match status" value="3"/>
</dbReference>
<proteinExistence type="predicted"/>
<feature type="domain" description="ShKT" evidence="1">
    <location>
        <begin position="16"/>
        <end position="52"/>
    </location>
</feature>
<dbReference type="SMART" id="SM00254">
    <property type="entry name" value="ShKT"/>
    <property type="match status" value="3"/>
</dbReference>
<sequence length="147" mass="15864">MNVNCAVSCKVCKPACKDTHDDCPGWAKDGECTANPGHTMKACPTSCNLDVCKEAVCADKNTTACTLWGLNDECVRNPAMMMAECPVTCGVCTEVCQNKDASCADWALDGQCESNEEVMLTLCPQSCGVCQQLEKFYHGYNGLKDEL</sequence>
<reference evidence="3" key="1">
    <citation type="submission" date="2021-01" db="EMBL/GenBank/DDBJ databases">
        <authorList>
            <person name="Corre E."/>
            <person name="Pelletier E."/>
            <person name="Niang G."/>
            <person name="Scheremetjew M."/>
            <person name="Finn R."/>
            <person name="Kale V."/>
            <person name="Holt S."/>
            <person name="Cochrane G."/>
            <person name="Meng A."/>
            <person name="Brown T."/>
            <person name="Cohen L."/>
        </authorList>
    </citation>
    <scope>NUCLEOTIDE SEQUENCE</scope>
    <source>
        <strain evidence="3">CCMP281</strain>
    </source>
</reference>
<dbReference type="AlphaFoldDB" id="A0A6T9BHX2"/>
<evidence type="ECO:0000313" key="2">
    <source>
        <dbReference type="EMBL" id="CAE0105129.1"/>
    </source>
</evidence>
<dbReference type="PANTHER" id="PTHR21724:SF109">
    <property type="entry name" value="SHKT DOMAIN-CONTAINING PROTEIN"/>
    <property type="match status" value="1"/>
</dbReference>
<dbReference type="EMBL" id="HBHX01010433">
    <property type="protein sequence ID" value="CAE0105129.1"/>
    <property type="molecule type" value="Transcribed_RNA"/>
</dbReference>
<feature type="domain" description="ShKT" evidence="1">
    <location>
        <begin position="96"/>
        <end position="130"/>
    </location>
</feature>
<organism evidence="3">
    <name type="scientific">Haptolina ericina</name>
    <dbReference type="NCBI Taxonomy" id="156174"/>
    <lineage>
        <taxon>Eukaryota</taxon>
        <taxon>Haptista</taxon>
        <taxon>Haptophyta</taxon>
        <taxon>Prymnesiophyceae</taxon>
        <taxon>Prymnesiales</taxon>
        <taxon>Prymnesiaceae</taxon>
        <taxon>Haptolina</taxon>
    </lineage>
</organism>
<dbReference type="InterPro" id="IPR003582">
    <property type="entry name" value="ShKT_dom"/>
</dbReference>
<evidence type="ECO:0000259" key="1">
    <source>
        <dbReference type="PROSITE" id="PS51670"/>
    </source>
</evidence>